<dbReference type="SUPFAM" id="SSF48452">
    <property type="entry name" value="TPR-like"/>
    <property type="match status" value="1"/>
</dbReference>
<dbReference type="PANTHER" id="PTHR44186:SF1">
    <property type="entry name" value="BARDET-BIEDL SYNDROME 4 PROTEIN"/>
    <property type="match status" value="1"/>
</dbReference>
<dbReference type="GO" id="GO:0036064">
    <property type="term" value="C:ciliary basal body"/>
    <property type="evidence" value="ECO:0007669"/>
    <property type="project" value="TreeGrafter"/>
</dbReference>
<dbReference type="Gene3D" id="1.25.40.10">
    <property type="entry name" value="Tetratricopeptide repeat domain"/>
    <property type="match status" value="1"/>
</dbReference>
<name>A0A1I7WZD6_HETBA</name>
<dbReference type="Pfam" id="PF13424">
    <property type="entry name" value="TPR_12"/>
    <property type="match status" value="1"/>
</dbReference>
<keyword evidence="2 4" id="KW-0802">TPR repeat</keyword>
<feature type="transmembrane region" description="Helical" evidence="5">
    <location>
        <begin position="165"/>
        <end position="190"/>
    </location>
</feature>
<dbReference type="GO" id="GO:0060271">
    <property type="term" value="P:cilium assembly"/>
    <property type="evidence" value="ECO:0007669"/>
    <property type="project" value="TreeGrafter"/>
</dbReference>
<feature type="transmembrane region" description="Helical" evidence="5">
    <location>
        <begin position="117"/>
        <end position="145"/>
    </location>
</feature>
<keyword evidence="6" id="KW-1185">Reference proteome</keyword>
<keyword evidence="5" id="KW-1133">Transmembrane helix</keyword>
<evidence type="ECO:0000256" key="3">
    <source>
        <dbReference type="ARBA" id="ARBA00023778"/>
    </source>
</evidence>
<feature type="repeat" description="TPR" evidence="4">
    <location>
        <begin position="10"/>
        <end position="43"/>
    </location>
</feature>
<dbReference type="SMART" id="SM00028">
    <property type="entry name" value="TPR"/>
    <property type="match status" value="2"/>
</dbReference>
<evidence type="ECO:0000256" key="5">
    <source>
        <dbReference type="SAM" id="Phobius"/>
    </source>
</evidence>
<evidence type="ECO:0000313" key="7">
    <source>
        <dbReference type="WBParaSite" id="Hba_10552"/>
    </source>
</evidence>
<dbReference type="WBParaSite" id="Hba_10552">
    <property type="protein sequence ID" value="Hba_10552"/>
    <property type="gene ID" value="Hba_10552"/>
</dbReference>
<protein>
    <submittedName>
        <fullName evidence="7">TPR_REGION domain-containing protein</fullName>
    </submittedName>
</protein>
<comment type="similarity">
    <text evidence="3">Belongs to the BBS4 family.</text>
</comment>
<feature type="repeat" description="TPR" evidence="4">
    <location>
        <begin position="44"/>
        <end position="77"/>
    </location>
</feature>
<dbReference type="PANTHER" id="PTHR44186">
    <property type="match status" value="1"/>
</dbReference>
<organism evidence="6 7">
    <name type="scientific">Heterorhabditis bacteriophora</name>
    <name type="common">Entomopathogenic nematode worm</name>
    <dbReference type="NCBI Taxonomy" id="37862"/>
    <lineage>
        <taxon>Eukaryota</taxon>
        <taxon>Metazoa</taxon>
        <taxon>Ecdysozoa</taxon>
        <taxon>Nematoda</taxon>
        <taxon>Chromadorea</taxon>
        <taxon>Rhabditida</taxon>
        <taxon>Rhabditina</taxon>
        <taxon>Rhabditomorpha</taxon>
        <taxon>Strongyloidea</taxon>
        <taxon>Heterorhabditidae</taxon>
        <taxon>Heterorhabditis</taxon>
    </lineage>
</organism>
<dbReference type="PROSITE" id="PS50005">
    <property type="entry name" value="TPR"/>
    <property type="match status" value="2"/>
</dbReference>
<reference evidence="7" key="1">
    <citation type="submission" date="2016-11" db="UniProtKB">
        <authorList>
            <consortium name="WormBaseParasite"/>
        </authorList>
    </citation>
    <scope>IDENTIFICATION</scope>
</reference>
<evidence type="ECO:0000256" key="4">
    <source>
        <dbReference type="PROSITE-ProRule" id="PRU00339"/>
    </source>
</evidence>
<evidence type="ECO:0000256" key="1">
    <source>
        <dbReference type="ARBA" id="ARBA00022737"/>
    </source>
</evidence>
<sequence>MLEQYSNHCEFAFFMRGLIARVEGELEEALEWFSKALTIAEKSPKYLLNIGRVHFLLGNHTQAAEYLEKAIKGDPSDSKAYYWLARSIYHLETDLFNSTEKARDLILQTRNGIKHSLIWLLFYSPFLLMNCSTLYFHALLAVTKVGLTKVQYYSINFGKNYDQRVYLFILLPIASLLIRTTNHLLCICALPAEVRNRLKWGFGLFVKQTAVDRAKGKFQCPGTTSLEDSEQCKFIGEFFSLFSGLSWAKALPQCSLEPGHWLSALLPTPLREESGIILDASEAFGT</sequence>
<dbReference type="Proteomes" id="UP000095283">
    <property type="component" value="Unplaced"/>
</dbReference>
<dbReference type="GO" id="GO:0061512">
    <property type="term" value="P:protein localization to cilium"/>
    <property type="evidence" value="ECO:0007669"/>
    <property type="project" value="TreeGrafter"/>
</dbReference>
<keyword evidence="1" id="KW-0677">Repeat</keyword>
<keyword evidence="5" id="KW-0472">Membrane</keyword>
<accession>A0A1I7WZD6</accession>
<dbReference type="AlphaFoldDB" id="A0A1I7WZD6"/>
<keyword evidence="5" id="KW-0812">Transmembrane</keyword>
<proteinExistence type="inferred from homology"/>
<dbReference type="InterPro" id="IPR011990">
    <property type="entry name" value="TPR-like_helical_dom_sf"/>
</dbReference>
<evidence type="ECO:0000256" key="2">
    <source>
        <dbReference type="ARBA" id="ARBA00022803"/>
    </source>
</evidence>
<dbReference type="InterPro" id="IPR019734">
    <property type="entry name" value="TPR_rpt"/>
</dbReference>
<evidence type="ECO:0000313" key="6">
    <source>
        <dbReference type="Proteomes" id="UP000095283"/>
    </source>
</evidence>